<name>A0A2N9G5N1_FAGSY</name>
<sequence>MAGHCNQGYNMEDHDEGHTNFEMDELRRQLQKLQQRLEQYENQGRGARHHDFESDDENPFHRVHSHSSSGSTPPHPRLLRNLQLGFDMKVDVPELAPLPIRERILKQNEKYSKQANKYRKPVAFKEGDLVWIHLRKEQFPSNRSFKLMPRADDLSPYYEDQEDQVDLGASLHQPGRSESDGGVAVLRCGGVVLVAVLRRGGCYGVAAWKVLWRGGLAGGERENEMRRRKNEMRERSDGKWGFGDGSVLKYHLNFL</sequence>
<reference evidence="2" key="1">
    <citation type="submission" date="2018-02" db="EMBL/GenBank/DDBJ databases">
        <authorList>
            <person name="Cohen D.B."/>
            <person name="Kent A.D."/>
        </authorList>
    </citation>
    <scope>NUCLEOTIDE SEQUENCE</scope>
</reference>
<organism evidence="2">
    <name type="scientific">Fagus sylvatica</name>
    <name type="common">Beechnut</name>
    <dbReference type="NCBI Taxonomy" id="28930"/>
    <lineage>
        <taxon>Eukaryota</taxon>
        <taxon>Viridiplantae</taxon>
        <taxon>Streptophyta</taxon>
        <taxon>Embryophyta</taxon>
        <taxon>Tracheophyta</taxon>
        <taxon>Spermatophyta</taxon>
        <taxon>Magnoliopsida</taxon>
        <taxon>eudicotyledons</taxon>
        <taxon>Gunneridae</taxon>
        <taxon>Pentapetalae</taxon>
        <taxon>rosids</taxon>
        <taxon>fabids</taxon>
        <taxon>Fagales</taxon>
        <taxon>Fagaceae</taxon>
        <taxon>Fagus</taxon>
    </lineage>
</organism>
<dbReference type="AlphaFoldDB" id="A0A2N9G5N1"/>
<dbReference type="EMBL" id="OIVN01001817">
    <property type="protein sequence ID" value="SPC97976.1"/>
    <property type="molecule type" value="Genomic_DNA"/>
</dbReference>
<feature type="region of interest" description="Disordered" evidence="1">
    <location>
        <begin position="41"/>
        <end position="76"/>
    </location>
</feature>
<gene>
    <name evidence="2" type="ORF">FSB_LOCUS25858</name>
</gene>
<protein>
    <submittedName>
        <fullName evidence="2">Uncharacterized protein</fullName>
    </submittedName>
</protein>
<accession>A0A2N9G5N1</accession>
<proteinExistence type="predicted"/>
<evidence type="ECO:0000256" key="1">
    <source>
        <dbReference type="SAM" id="MobiDB-lite"/>
    </source>
</evidence>
<evidence type="ECO:0000313" key="2">
    <source>
        <dbReference type="EMBL" id="SPC97976.1"/>
    </source>
</evidence>